<feature type="compositionally biased region" description="Basic and acidic residues" evidence="3">
    <location>
        <begin position="188"/>
        <end position="197"/>
    </location>
</feature>
<evidence type="ECO:0000256" key="2">
    <source>
        <dbReference type="PROSITE-ProRule" id="PRU00283"/>
    </source>
</evidence>
<feature type="domain" description="Kinesin motor" evidence="4">
    <location>
        <begin position="377"/>
        <end position="480"/>
    </location>
</feature>
<dbReference type="InterPro" id="IPR027640">
    <property type="entry name" value="Kinesin-like_fam"/>
</dbReference>
<name>A0A388KXE6_CHABU</name>
<dbReference type="STRING" id="69332.A0A388KXE6"/>
<dbReference type="GO" id="GO:0003777">
    <property type="term" value="F:microtubule motor activity"/>
    <property type="evidence" value="ECO:0007669"/>
    <property type="project" value="InterPro"/>
</dbReference>
<dbReference type="PANTHER" id="PTHR47972:SF16">
    <property type="entry name" value="KINESIN-LIKE PROTEIN"/>
    <property type="match status" value="1"/>
</dbReference>
<dbReference type="PANTHER" id="PTHR47972">
    <property type="entry name" value="KINESIN-LIKE PROTEIN KLP-3"/>
    <property type="match status" value="1"/>
</dbReference>
<reference evidence="5 6" key="1">
    <citation type="journal article" date="2018" name="Cell">
        <title>The Chara Genome: Secondary Complexity and Implications for Plant Terrestrialization.</title>
        <authorList>
            <person name="Nishiyama T."/>
            <person name="Sakayama H."/>
            <person name="Vries J.D."/>
            <person name="Buschmann H."/>
            <person name="Saint-Marcoux D."/>
            <person name="Ullrich K.K."/>
            <person name="Haas F.B."/>
            <person name="Vanderstraeten L."/>
            <person name="Becker D."/>
            <person name="Lang D."/>
            <person name="Vosolsobe S."/>
            <person name="Rombauts S."/>
            <person name="Wilhelmsson P.K.I."/>
            <person name="Janitza P."/>
            <person name="Kern R."/>
            <person name="Heyl A."/>
            <person name="Rumpler F."/>
            <person name="Villalobos L.I.A.C."/>
            <person name="Clay J.M."/>
            <person name="Skokan R."/>
            <person name="Toyoda A."/>
            <person name="Suzuki Y."/>
            <person name="Kagoshima H."/>
            <person name="Schijlen E."/>
            <person name="Tajeshwar N."/>
            <person name="Catarino B."/>
            <person name="Hetherington A.J."/>
            <person name="Saltykova A."/>
            <person name="Bonnot C."/>
            <person name="Breuninger H."/>
            <person name="Symeonidi A."/>
            <person name="Radhakrishnan G.V."/>
            <person name="Van Nieuwerburgh F."/>
            <person name="Deforce D."/>
            <person name="Chang C."/>
            <person name="Karol K.G."/>
            <person name="Hedrich R."/>
            <person name="Ulvskov P."/>
            <person name="Glockner G."/>
            <person name="Delwiche C.F."/>
            <person name="Petrasek J."/>
            <person name="Van de Peer Y."/>
            <person name="Friml J."/>
            <person name="Beilby M."/>
            <person name="Dolan L."/>
            <person name="Kohara Y."/>
            <person name="Sugano S."/>
            <person name="Fujiyama A."/>
            <person name="Delaux P.-M."/>
            <person name="Quint M."/>
            <person name="TheiBen G."/>
            <person name="Hagemann M."/>
            <person name="Harholt J."/>
            <person name="Dunand C."/>
            <person name="Zachgo S."/>
            <person name="Langdale J."/>
            <person name="Maumus F."/>
            <person name="Straeten D.V.D."/>
            <person name="Gould S.B."/>
            <person name="Rensing S.A."/>
        </authorList>
    </citation>
    <scope>NUCLEOTIDE SEQUENCE [LARGE SCALE GENOMIC DNA]</scope>
    <source>
        <strain evidence="5 6">S276</strain>
    </source>
</reference>
<dbReference type="Gene3D" id="1.20.58.1980">
    <property type="match status" value="1"/>
</dbReference>
<protein>
    <recommendedName>
        <fullName evidence="4">Kinesin motor domain-containing protein</fullName>
    </recommendedName>
</protein>
<comment type="caution">
    <text evidence="2">Lacks conserved residue(s) required for the propagation of feature annotation.</text>
</comment>
<dbReference type="InterPro" id="IPR036961">
    <property type="entry name" value="Kinesin_motor_dom_sf"/>
</dbReference>
<dbReference type="GO" id="GO:0007018">
    <property type="term" value="P:microtubule-based movement"/>
    <property type="evidence" value="ECO:0007669"/>
    <property type="project" value="InterPro"/>
</dbReference>
<feature type="region of interest" description="Disordered" evidence="3">
    <location>
        <begin position="171"/>
        <end position="214"/>
    </location>
</feature>
<feature type="domain" description="Kinesin motor" evidence="4">
    <location>
        <begin position="198"/>
        <end position="288"/>
    </location>
</feature>
<organism evidence="5 6">
    <name type="scientific">Chara braunii</name>
    <name type="common">Braun's stonewort</name>
    <dbReference type="NCBI Taxonomy" id="69332"/>
    <lineage>
        <taxon>Eukaryota</taxon>
        <taxon>Viridiplantae</taxon>
        <taxon>Streptophyta</taxon>
        <taxon>Charophyceae</taxon>
        <taxon>Charales</taxon>
        <taxon>Characeae</taxon>
        <taxon>Chara</taxon>
    </lineage>
</organism>
<keyword evidence="2" id="KW-0547">Nucleotide-binding</keyword>
<evidence type="ECO:0000313" key="6">
    <source>
        <dbReference type="Proteomes" id="UP000265515"/>
    </source>
</evidence>
<keyword evidence="2" id="KW-0067">ATP-binding</keyword>
<dbReference type="InterPro" id="IPR001752">
    <property type="entry name" value="Kinesin_motor_dom"/>
</dbReference>
<accession>A0A388KXE6</accession>
<evidence type="ECO:0000256" key="3">
    <source>
        <dbReference type="SAM" id="MobiDB-lite"/>
    </source>
</evidence>
<dbReference type="SUPFAM" id="SSF52540">
    <property type="entry name" value="P-loop containing nucleoside triphosphate hydrolases"/>
    <property type="match status" value="8"/>
</dbReference>
<dbReference type="OrthoDB" id="3176171at2759"/>
<gene>
    <name evidence="5" type="ORF">CBR_g19121</name>
</gene>
<dbReference type="Pfam" id="PF00225">
    <property type="entry name" value="Kinesin"/>
    <property type="match status" value="9"/>
</dbReference>
<feature type="binding site" evidence="2">
    <location>
        <begin position="820"/>
        <end position="827"/>
    </location>
    <ligand>
        <name>ATP</name>
        <dbReference type="ChEBI" id="CHEBI:30616"/>
    </ligand>
</feature>
<feature type="domain" description="Kinesin motor" evidence="4">
    <location>
        <begin position="1197"/>
        <end position="1308"/>
    </location>
</feature>
<dbReference type="Gene3D" id="6.10.250.760">
    <property type="match status" value="5"/>
</dbReference>
<feature type="region of interest" description="Disordered" evidence="3">
    <location>
        <begin position="1174"/>
        <end position="1197"/>
    </location>
</feature>
<dbReference type="Gramene" id="GBG74715">
    <property type="protein sequence ID" value="GBG74715"/>
    <property type="gene ID" value="CBR_g19121"/>
</dbReference>
<dbReference type="SMART" id="SM00129">
    <property type="entry name" value="KISc"/>
    <property type="match status" value="3"/>
</dbReference>
<comment type="similarity">
    <text evidence="2">Belongs to the TRAFAC class myosin-kinesin ATPase superfamily. Kinesin family.</text>
</comment>
<evidence type="ECO:0000259" key="4">
    <source>
        <dbReference type="PROSITE" id="PS50067"/>
    </source>
</evidence>
<feature type="domain" description="Kinesin motor" evidence="4">
    <location>
        <begin position="566"/>
        <end position="814"/>
    </location>
</feature>
<feature type="domain" description="Kinesin motor" evidence="4">
    <location>
        <begin position="1"/>
        <end position="42"/>
    </location>
</feature>
<evidence type="ECO:0000313" key="5">
    <source>
        <dbReference type="EMBL" id="GBG74715.1"/>
    </source>
</evidence>
<dbReference type="GO" id="GO:0008017">
    <property type="term" value="F:microtubule binding"/>
    <property type="evidence" value="ECO:0007669"/>
    <property type="project" value="InterPro"/>
</dbReference>
<comment type="caution">
    <text evidence="5">The sequence shown here is derived from an EMBL/GenBank/DDBJ whole genome shotgun (WGS) entry which is preliminary data.</text>
</comment>
<dbReference type="Proteomes" id="UP000265515">
    <property type="component" value="Unassembled WGS sequence"/>
</dbReference>
<evidence type="ECO:0000256" key="1">
    <source>
        <dbReference type="ARBA" id="ARBA00023175"/>
    </source>
</evidence>
<feature type="domain" description="Kinesin motor" evidence="4">
    <location>
        <begin position="100"/>
        <end position="144"/>
    </location>
</feature>
<dbReference type="InterPro" id="IPR027417">
    <property type="entry name" value="P-loop_NTPase"/>
</dbReference>
<dbReference type="Gene3D" id="3.40.850.10">
    <property type="entry name" value="Kinesin motor domain"/>
    <property type="match status" value="8"/>
</dbReference>
<dbReference type="EMBL" id="BFEA01000209">
    <property type="protein sequence ID" value="GBG74715.1"/>
    <property type="molecule type" value="Genomic_DNA"/>
</dbReference>
<feature type="compositionally biased region" description="Polar residues" evidence="3">
    <location>
        <begin position="200"/>
        <end position="214"/>
    </location>
</feature>
<sequence>MMMSDTLGGNAKTLMFVNISLAEINLEETNSSLGYATRVESITKEASRNIQSKEVLKLKKAITYWKKQAGKKFEGDDDLEEIQDTRPSKNKDDGVSWLFKLTMLMSDSLGGNAKTLMFVNISPAESNLEETHSLLGYETRVGSITNEASRSIQSKEVLKLKKSMTCWKEQAGKKVEGDDDLEQIQDTRPSKDKDDGGVNKSGSTDEQLKKAQSINKSLSTQGDVISPLATKELHIPYRKHKLIMLMSDTLGGNAKTLMFLNISLAQINLEKTQETHSSQGYVARVGSITNEASRNIQSKEVLKLKKAINYWKEQAGKKVEGDDDLEQIQGEYNVCMFIYGQTSSGKTSFTIYGGQDRPSVTPCAIKELFRCLKRDNNKFSFKDNKGMVVVENATFITVLNAHELESRVARGIDIRHVSRTQINAESSRSHLILSVVIESTNLQTQALVKGKLSFVDLASSERVNKSGSAGEQLKEAQSINNNLEETHSSLGYETSVASIMNEASQNTQSKEVLKLKKAITYWKEQAGKKFEGDNDLEAIQDTRRSKDKDDGVSRLFSSLHVIACEYNVFMFVYGQTSSGKMFTIYGGQDRPGLTPSAIKELFRCLKRDNKKFRLALKVYMLELYQDTLKDLLLPKNANRQKQDIKKDSKGMVVVENATFITDLNAQELESRVARGIDKRHVSGMQINAESSRSHLILSVVIGRTNLQTQALMKGKLSFVDISGLERVNKSGSAGKPLKEAQSINKSLSALGDVISALATKELHILYRNHKLTMLMSDTLGGSAKTLMFVNISLAEINLEETHSSLGYATREYNVSIFIYGQTSSGKTFTIYDGQDRPGLTPSAIKELFRCLKRHNNKFSFAVKVYMLELYQDTLKDLLLPKNNKRQKLDIKKDSKGMMVVENTTFITVLNAQELESRVARGIDIRHVSKTQINAESSRSHLILSVVIESTNLQTQALVKGKLSFVDLASSERVNKSGSVGEQLKEAQSFNKSQTSSRKTFTIYGGQDRPGLTPGAIKELFTCLKRDNNDFSFALKVYMLELYQDTLKDLLLPKNAKRQKLDIKKDSKGMMVVESQNATFITVLNAQKLESRPIPYRNPKLTMLMSDTLGGNAKTLMFVNISLAEINLEETHSSLGYGTRVESITNKASLNIQSKEVLKLKKAITYWKEQVGEKHEGDDDLEEIQDTRRSKDEDDGVSTNLQTQALVKGNLSFVNVAGSERLNKSGSAGKQLKEAQSINKLLSALGDVISSLATKELHIPYRNHKLTMLMSDTLCGKAKTLMFVDISLAEINLEETHSSLGYATRVELITNEASRNIQSKEVLKLKKAITY</sequence>
<proteinExistence type="inferred from homology"/>
<feature type="domain" description="Kinesin motor" evidence="4">
    <location>
        <begin position="812"/>
        <end position="1143"/>
    </location>
</feature>
<dbReference type="PROSITE" id="PS50067">
    <property type="entry name" value="KINESIN_MOTOR_2"/>
    <property type="match status" value="7"/>
</dbReference>
<dbReference type="PRINTS" id="PR00380">
    <property type="entry name" value="KINESINHEAVY"/>
</dbReference>
<keyword evidence="1 2" id="KW-0505">Motor protein</keyword>
<dbReference type="GO" id="GO:0005524">
    <property type="term" value="F:ATP binding"/>
    <property type="evidence" value="ECO:0007669"/>
    <property type="project" value="UniProtKB-UniRule"/>
</dbReference>
<keyword evidence="6" id="KW-1185">Reference proteome</keyword>